<reference evidence="8 9" key="1">
    <citation type="journal article" date="2014" name="Agronomy (Basel)">
        <title>A Draft Genome Sequence for Ensete ventricosum, the Drought-Tolerant Tree Against Hunger.</title>
        <authorList>
            <person name="Harrison J."/>
            <person name="Moore K.A."/>
            <person name="Paszkiewicz K."/>
            <person name="Jones T."/>
            <person name="Grant M."/>
            <person name="Ambacheew D."/>
            <person name="Muzemil S."/>
            <person name="Studholme D.J."/>
        </authorList>
    </citation>
    <scope>NUCLEOTIDE SEQUENCE [LARGE SCALE GENOMIC DNA]</scope>
</reference>
<feature type="compositionally biased region" description="Basic residues" evidence="5">
    <location>
        <begin position="112"/>
        <end position="123"/>
    </location>
</feature>
<feature type="domain" description="C2HC NPR-type" evidence="7">
    <location>
        <begin position="471"/>
        <end position="485"/>
    </location>
</feature>
<feature type="region of interest" description="Disordered" evidence="5">
    <location>
        <begin position="94"/>
        <end position="124"/>
    </location>
</feature>
<comment type="caution">
    <text evidence="4">Lacks conserved residue(s) required for the propagation of feature annotation.</text>
</comment>
<dbReference type="InterPro" id="IPR011333">
    <property type="entry name" value="SKP1/BTB/POZ_sf"/>
</dbReference>
<evidence type="ECO:0000256" key="2">
    <source>
        <dbReference type="ARBA" id="ARBA00044752"/>
    </source>
</evidence>
<evidence type="ECO:0000256" key="4">
    <source>
        <dbReference type="PROSITE-ProRule" id="PRU01391"/>
    </source>
</evidence>
<evidence type="ECO:0008006" key="10">
    <source>
        <dbReference type="Google" id="ProtNLM"/>
    </source>
</evidence>
<dbReference type="InterPro" id="IPR000210">
    <property type="entry name" value="BTB/POZ_dom"/>
</dbReference>
<feature type="region of interest" description="Disordered" evidence="5">
    <location>
        <begin position="319"/>
        <end position="353"/>
    </location>
</feature>
<dbReference type="GO" id="GO:0008270">
    <property type="term" value="F:zinc ion binding"/>
    <property type="evidence" value="ECO:0007669"/>
    <property type="project" value="UniProtKB-KW"/>
</dbReference>
<dbReference type="GO" id="GO:0099402">
    <property type="term" value="P:plant organ development"/>
    <property type="evidence" value="ECO:0007669"/>
    <property type="project" value="InterPro"/>
</dbReference>
<dbReference type="AlphaFoldDB" id="A0A427BCF5"/>
<dbReference type="GO" id="GO:0009864">
    <property type="term" value="P:induced systemic resistance, jasmonic acid mediated signaling pathway"/>
    <property type="evidence" value="ECO:0007669"/>
    <property type="project" value="TreeGrafter"/>
</dbReference>
<organism evidence="8 9">
    <name type="scientific">Ensete ventricosum</name>
    <name type="common">Abyssinian banana</name>
    <name type="synonym">Musa ensete</name>
    <dbReference type="NCBI Taxonomy" id="4639"/>
    <lineage>
        <taxon>Eukaryota</taxon>
        <taxon>Viridiplantae</taxon>
        <taxon>Streptophyta</taxon>
        <taxon>Embryophyta</taxon>
        <taxon>Tracheophyta</taxon>
        <taxon>Spermatophyta</taxon>
        <taxon>Magnoliopsida</taxon>
        <taxon>Liliopsida</taxon>
        <taxon>Zingiberales</taxon>
        <taxon>Musaceae</taxon>
        <taxon>Ensete</taxon>
    </lineage>
</organism>
<dbReference type="Proteomes" id="UP000287651">
    <property type="component" value="Unassembled WGS sequence"/>
</dbReference>
<accession>A0A427BCF5</accession>
<gene>
    <name evidence="8" type="ORF">B296_00003425</name>
</gene>
<keyword evidence="4" id="KW-0479">Metal-binding</keyword>
<protein>
    <recommendedName>
        <fullName evidence="10">BTB domain-containing protein</fullName>
    </recommendedName>
</protein>
<dbReference type="GO" id="GO:0005634">
    <property type="term" value="C:nucleus"/>
    <property type="evidence" value="ECO:0007669"/>
    <property type="project" value="TreeGrafter"/>
</dbReference>
<comment type="similarity">
    <text evidence="2">Belongs to the plant 'ANKYRIN-BTB/POZ' family. 'NOOT-BOP-COCH-like' (NBCL) subfamily.</text>
</comment>
<dbReference type="Pfam" id="PF12796">
    <property type="entry name" value="Ank_2"/>
    <property type="match status" value="1"/>
</dbReference>
<dbReference type="EMBL" id="AMZH03000006">
    <property type="protein sequence ID" value="RRT86169.1"/>
    <property type="molecule type" value="Genomic_DNA"/>
</dbReference>
<sequence length="798" mass="87920">MMLPKRLKSPIMIVDPWDPDKGALNPKPIEKVPEAPIDPKHPSRTVKVGSALLEEQRVQLVGRLFVRNTCGGVRKYEAQSIKINYGLHQAKLLKQSSENEDKRKKTTELRGRRTTGPKQRKLKPGLEVRDRRRYTRAAQLEERTYGTKHITLPIRRTDVLRHSRLLFKSLMPSSRMRSESSCSITTPREESETMASWNLEQGFKDRCHGIEYKCATGFDWSSFVTCCNQAWRGAFEQGEECLRWKASNIAVLGVENISLNRRVLWGNARCGPVDGKVPQIFQRGDALRKGRVVDPSPCCLVANLGLRLGRSYMLWKERKGEREQQQQRQQRQAPNRIGQRGEEKRGREGARERERRVLMEETLKALSLDYLNLLINGQAFSDVTFSVEGRLVHAHRCILAARSLFFRRFFCGTDPPSPGLLSSPRGGAASPGAPGGAVIPVNSVSYEVFLMMLQFLYSGQVSVVPQKHEPRPGCGERGCWHTHCTAAVDLALDTLTAARSFGVKQLEQITEHLPIDVVARIEELRLKTSLARRSSFVAHHHQIDVAGSSADLEDHHHKIRRMRRALDSSDVELVKLMVMGEGLNLDDALALHYAVENCSREVVKALLELGAADVNSRAGPTGKTPLHVAAEMVCPDMVAVLLDHHADPNVRTVDGVTPLDILRTLTSDFLFKGAVPGLSHIEPNKLRLCLELVQSAALVISREEANCGGGTGGAGSNPSTTIYPRMNPGTGACDASSSTSGMVNLSLDSRMVYLNLGMAAQFGGKMNDGGGDGSSSSRSQDGGGGIGPSSMYPAHGFP</sequence>
<feature type="compositionally biased region" description="Basic and acidic residues" evidence="5">
    <location>
        <begin position="97"/>
        <end position="111"/>
    </location>
</feature>
<name>A0A427BCF5_ENSVE</name>
<comment type="pathway">
    <text evidence="1">Protein modification; protein ubiquitination.</text>
</comment>
<feature type="compositionally biased region" description="Basic and acidic residues" evidence="5">
    <location>
        <begin position="339"/>
        <end position="353"/>
    </location>
</feature>
<evidence type="ECO:0000256" key="1">
    <source>
        <dbReference type="ARBA" id="ARBA00004906"/>
    </source>
</evidence>
<evidence type="ECO:0000313" key="9">
    <source>
        <dbReference type="Proteomes" id="UP000287651"/>
    </source>
</evidence>
<dbReference type="PANTHER" id="PTHR46668:SF1">
    <property type="entry name" value="REGULATORY PROTEIN NPR5"/>
    <property type="match status" value="1"/>
</dbReference>
<dbReference type="InterPro" id="IPR044284">
    <property type="entry name" value="NPR5/6"/>
</dbReference>
<evidence type="ECO:0000256" key="3">
    <source>
        <dbReference type="PROSITE-ProRule" id="PRU00023"/>
    </source>
</evidence>
<comment type="caution">
    <text evidence="8">The sequence shown here is derived from an EMBL/GenBank/DDBJ whole genome shotgun (WGS) entry which is preliminary data.</text>
</comment>
<dbReference type="CDD" id="cd18310">
    <property type="entry name" value="BTB_POZ_NPR_plant"/>
    <property type="match status" value="1"/>
</dbReference>
<feature type="region of interest" description="Disordered" evidence="5">
    <location>
        <begin position="767"/>
        <end position="798"/>
    </location>
</feature>
<dbReference type="GO" id="GO:0006355">
    <property type="term" value="P:regulation of DNA-templated transcription"/>
    <property type="evidence" value="ECO:0007669"/>
    <property type="project" value="TreeGrafter"/>
</dbReference>
<dbReference type="Gene3D" id="1.25.40.20">
    <property type="entry name" value="Ankyrin repeat-containing domain"/>
    <property type="match status" value="1"/>
</dbReference>
<evidence type="ECO:0000313" key="8">
    <source>
        <dbReference type="EMBL" id="RRT86169.1"/>
    </source>
</evidence>
<dbReference type="PANTHER" id="PTHR46668">
    <property type="entry name" value="BTB/POZ DOMAIN AND ANKYRIN REPEAT-CONTAINING PROTEIN NH5.2"/>
    <property type="match status" value="1"/>
</dbReference>
<dbReference type="InterPro" id="IPR057250">
    <property type="entry name" value="Znf_C2HC_NPR-type"/>
</dbReference>
<keyword evidence="4" id="KW-0863">Zinc-finger</keyword>
<dbReference type="PROSITE" id="PS50297">
    <property type="entry name" value="ANK_REP_REGION"/>
    <property type="match status" value="1"/>
</dbReference>
<evidence type="ECO:0000259" key="7">
    <source>
        <dbReference type="PROSITE" id="PS52046"/>
    </source>
</evidence>
<feature type="domain" description="BTB" evidence="6">
    <location>
        <begin position="381"/>
        <end position="465"/>
    </location>
</feature>
<feature type="compositionally biased region" description="Low complexity" evidence="5">
    <location>
        <begin position="326"/>
        <end position="338"/>
    </location>
</feature>
<dbReference type="Pfam" id="PF00651">
    <property type="entry name" value="BTB"/>
    <property type="match status" value="1"/>
</dbReference>
<dbReference type="PROSITE" id="PS50088">
    <property type="entry name" value="ANK_REPEAT"/>
    <property type="match status" value="1"/>
</dbReference>
<evidence type="ECO:0000259" key="6">
    <source>
        <dbReference type="PROSITE" id="PS50097"/>
    </source>
</evidence>
<dbReference type="SMART" id="SM00248">
    <property type="entry name" value="ANK"/>
    <property type="match status" value="2"/>
</dbReference>
<feature type="repeat" description="ANK" evidence="3">
    <location>
        <begin position="621"/>
        <end position="653"/>
    </location>
</feature>
<evidence type="ECO:0000256" key="5">
    <source>
        <dbReference type="SAM" id="MobiDB-lite"/>
    </source>
</evidence>
<dbReference type="PROSITE" id="PS52046">
    <property type="entry name" value="ZF_C2HC_NPR"/>
    <property type="match status" value="1"/>
</dbReference>
<dbReference type="InterPro" id="IPR002110">
    <property type="entry name" value="Ankyrin_rpt"/>
</dbReference>
<dbReference type="SUPFAM" id="SSF54695">
    <property type="entry name" value="POZ domain"/>
    <property type="match status" value="1"/>
</dbReference>
<dbReference type="InterPro" id="IPR036770">
    <property type="entry name" value="Ankyrin_rpt-contain_sf"/>
</dbReference>
<keyword evidence="3" id="KW-0040">ANK repeat</keyword>
<proteinExistence type="inferred from homology"/>
<keyword evidence="4" id="KW-0862">Zinc</keyword>
<dbReference type="FunFam" id="1.25.40.20:FF:000058">
    <property type="entry name" value="regulatory protein NPR5 isoform X2"/>
    <property type="match status" value="1"/>
</dbReference>
<dbReference type="PROSITE" id="PS50097">
    <property type="entry name" value="BTB"/>
    <property type="match status" value="1"/>
</dbReference>
<dbReference type="Gene3D" id="3.30.710.10">
    <property type="entry name" value="Potassium Channel Kv1.1, Chain A"/>
    <property type="match status" value="1"/>
</dbReference>
<dbReference type="GO" id="GO:0000976">
    <property type="term" value="F:transcription cis-regulatory region binding"/>
    <property type="evidence" value="ECO:0007669"/>
    <property type="project" value="TreeGrafter"/>
</dbReference>
<dbReference type="SUPFAM" id="SSF48403">
    <property type="entry name" value="Ankyrin repeat"/>
    <property type="match status" value="1"/>
</dbReference>
<dbReference type="SMART" id="SM00225">
    <property type="entry name" value="BTB"/>
    <property type="match status" value="1"/>
</dbReference>